<dbReference type="InterPro" id="IPR039458">
    <property type="entry name" value="FimA-like"/>
</dbReference>
<evidence type="ECO:0000313" key="7">
    <source>
        <dbReference type="Proteomes" id="UP000056732"/>
    </source>
</evidence>
<dbReference type="InterPro" id="IPR008966">
    <property type="entry name" value="Adhesion_dom_sf"/>
</dbReference>
<reference evidence="6 7" key="1">
    <citation type="submission" date="2015-11" db="EMBL/GenBank/DDBJ databases">
        <title>Expanding the genomic diversity of Burkholderia species for the development of highly accurate diagnostics.</title>
        <authorList>
            <person name="Sahl J."/>
            <person name="Keim P."/>
            <person name="Wagner D."/>
        </authorList>
    </citation>
    <scope>NUCLEOTIDE SEQUENCE [LARGE SCALE GENOMIC DNA]</scope>
    <source>
        <strain evidence="6 7">MSMB1137WGS</strain>
    </source>
</reference>
<comment type="caution">
    <text evidence="6">The sequence shown here is derived from an EMBL/GenBank/DDBJ whole genome shotgun (WGS) entry which is preliminary data.</text>
</comment>
<comment type="subcellular location">
    <subcellularLocation>
        <location evidence="1">Fimbrium</location>
    </subcellularLocation>
</comment>
<sequence length="178" mass="18146">MKRKHISTLLIAGSIVTIAPAAHAADGLIDFVGSLTAATCKINGGTGQNFTVNLPPVSTSALATAGSWAGRQPFSIKLSECAPDTGTVSAYLEPGPTVNSKTGRLQVDSGGAKNVEIGLLNSKFEHIAAGAALGSQNVDKVSIDSGSATLDFYAQYESLGSATAGAAKSRVNYTIVYQ</sequence>
<feature type="chain" id="PRO_5044025533" evidence="5">
    <location>
        <begin position="25"/>
        <end position="178"/>
    </location>
</feature>
<evidence type="ECO:0000256" key="3">
    <source>
        <dbReference type="ARBA" id="ARBA00022729"/>
    </source>
</evidence>
<dbReference type="GO" id="GO:0009289">
    <property type="term" value="C:pilus"/>
    <property type="evidence" value="ECO:0007669"/>
    <property type="project" value="UniProtKB-SubCell"/>
</dbReference>
<dbReference type="InterPro" id="IPR050263">
    <property type="entry name" value="Bact_Fimbrial_Adh_Pro"/>
</dbReference>
<dbReference type="InterPro" id="IPR036937">
    <property type="entry name" value="Adhesion_dom_fimbrial_sf"/>
</dbReference>
<dbReference type="Proteomes" id="UP000056732">
    <property type="component" value="Unassembled WGS sequence"/>
</dbReference>
<keyword evidence="3 5" id="KW-0732">Signal</keyword>
<keyword evidence="4" id="KW-0281">Fimbrium</keyword>
<dbReference type="SUPFAM" id="SSF49401">
    <property type="entry name" value="Bacterial adhesins"/>
    <property type="match status" value="1"/>
</dbReference>
<comment type="similarity">
    <text evidence="2">Belongs to the fimbrial protein family.</text>
</comment>
<evidence type="ECO:0000256" key="5">
    <source>
        <dbReference type="SAM" id="SignalP"/>
    </source>
</evidence>
<dbReference type="Gene3D" id="2.60.40.1090">
    <property type="entry name" value="Fimbrial-type adhesion domain"/>
    <property type="match status" value="1"/>
</dbReference>
<protein>
    <submittedName>
        <fullName evidence="6">Fimbrial protein</fullName>
    </submittedName>
</protein>
<dbReference type="PANTHER" id="PTHR33420">
    <property type="entry name" value="FIMBRIAL SUBUNIT ELFA-RELATED"/>
    <property type="match status" value="1"/>
</dbReference>
<proteinExistence type="inferred from homology"/>
<evidence type="ECO:0000313" key="6">
    <source>
        <dbReference type="EMBL" id="KVT51287.1"/>
    </source>
</evidence>
<dbReference type="Pfam" id="PF16970">
    <property type="entry name" value="FimA"/>
    <property type="match status" value="1"/>
</dbReference>
<name>A0AAW3N841_9BURK</name>
<dbReference type="EMBL" id="LPDO01000090">
    <property type="protein sequence ID" value="KVT51287.1"/>
    <property type="molecule type" value="Genomic_DNA"/>
</dbReference>
<evidence type="ECO:0000256" key="2">
    <source>
        <dbReference type="ARBA" id="ARBA00006671"/>
    </source>
</evidence>
<evidence type="ECO:0000256" key="4">
    <source>
        <dbReference type="ARBA" id="ARBA00023263"/>
    </source>
</evidence>
<gene>
    <name evidence="6" type="ORF">WK53_08865</name>
</gene>
<evidence type="ECO:0000256" key="1">
    <source>
        <dbReference type="ARBA" id="ARBA00004561"/>
    </source>
</evidence>
<dbReference type="AlphaFoldDB" id="A0AAW3N841"/>
<dbReference type="GO" id="GO:0043709">
    <property type="term" value="P:cell adhesion involved in single-species biofilm formation"/>
    <property type="evidence" value="ECO:0007669"/>
    <property type="project" value="TreeGrafter"/>
</dbReference>
<organism evidence="6 7">
    <name type="scientific">Burkholderia ubonensis</name>
    <dbReference type="NCBI Taxonomy" id="101571"/>
    <lineage>
        <taxon>Bacteria</taxon>
        <taxon>Pseudomonadati</taxon>
        <taxon>Pseudomonadota</taxon>
        <taxon>Betaproteobacteria</taxon>
        <taxon>Burkholderiales</taxon>
        <taxon>Burkholderiaceae</taxon>
        <taxon>Burkholderia</taxon>
        <taxon>Burkholderia cepacia complex</taxon>
    </lineage>
</organism>
<feature type="signal peptide" evidence="5">
    <location>
        <begin position="1"/>
        <end position="24"/>
    </location>
</feature>
<accession>A0AAW3N841</accession>
<dbReference type="PANTHER" id="PTHR33420:SF3">
    <property type="entry name" value="FIMBRIAL SUBUNIT ELFA"/>
    <property type="match status" value="1"/>
</dbReference>